<name>A0A9P0J766_APHGO</name>
<dbReference type="EMBL" id="OU899036">
    <property type="protein sequence ID" value="CAH1731686.1"/>
    <property type="molecule type" value="Genomic_DNA"/>
</dbReference>
<dbReference type="Gene3D" id="3.30.160.60">
    <property type="entry name" value="Classic Zinc Finger"/>
    <property type="match status" value="1"/>
</dbReference>
<keyword evidence="4" id="KW-1185">Reference proteome</keyword>
<dbReference type="AlphaFoldDB" id="A0A9P0J766"/>
<evidence type="ECO:0000313" key="4">
    <source>
        <dbReference type="Proteomes" id="UP001154329"/>
    </source>
</evidence>
<keyword evidence="1" id="KW-0862">Zinc</keyword>
<evidence type="ECO:0000256" key="1">
    <source>
        <dbReference type="PROSITE-ProRule" id="PRU00042"/>
    </source>
</evidence>
<dbReference type="GO" id="GO:0008270">
    <property type="term" value="F:zinc ion binding"/>
    <property type="evidence" value="ECO:0007669"/>
    <property type="project" value="UniProtKB-KW"/>
</dbReference>
<evidence type="ECO:0000259" key="2">
    <source>
        <dbReference type="PROSITE" id="PS50157"/>
    </source>
</evidence>
<keyword evidence="1" id="KW-0863">Zinc-finger</keyword>
<dbReference type="PROSITE" id="PS00028">
    <property type="entry name" value="ZINC_FINGER_C2H2_1"/>
    <property type="match status" value="1"/>
</dbReference>
<organism evidence="3 4">
    <name type="scientific">Aphis gossypii</name>
    <name type="common">Cotton aphid</name>
    <dbReference type="NCBI Taxonomy" id="80765"/>
    <lineage>
        <taxon>Eukaryota</taxon>
        <taxon>Metazoa</taxon>
        <taxon>Ecdysozoa</taxon>
        <taxon>Arthropoda</taxon>
        <taxon>Hexapoda</taxon>
        <taxon>Insecta</taxon>
        <taxon>Pterygota</taxon>
        <taxon>Neoptera</taxon>
        <taxon>Paraneoptera</taxon>
        <taxon>Hemiptera</taxon>
        <taxon>Sternorrhyncha</taxon>
        <taxon>Aphidomorpha</taxon>
        <taxon>Aphidoidea</taxon>
        <taxon>Aphididae</taxon>
        <taxon>Aphidini</taxon>
        <taxon>Aphis</taxon>
        <taxon>Aphis</taxon>
    </lineage>
</organism>
<feature type="domain" description="C2H2-type" evidence="2">
    <location>
        <begin position="88"/>
        <end position="115"/>
    </location>
</feature>
<proteinExistence type="predicted"/>
<dbReference type="InterPro" id="IPR013087">
    <property type="entry name" value="Znf_C2H2_type"/>
</dbReference>
<keyword evidence="1" id="KW-0479">Metal-binding</keyword>
<reference evidence="3" key="1">
    <citation type="submission" date="2022-02" db="EMBL/GenBank/DDBJ databases">
        <authorList>
            <person name="King R."/>
        </authorList>
    </citation>
    <scope>NUCLEOTIDE SEQUENCE</scope>
</reference>
<dbReference type="Proteomes" id="UP001154329">
    <property type="component" value="Chromosome 3"/>
</dbReference>
<gene>
    <name evidence="3" type="ORF">APHIGO_LOCUS8355</name>
</gene>
<dbReference type="OrthoDB" id="10589932at2759"/>
<reference evidence="3" key="2">
    <citation type="submission" date="2022-10" db="EMBL/GenBank/DDBJ databases">
        <authorList>
            <consortium name="ENA_rothamsted_submissions"/>
            <consortium name="culmorum"/>
            <person name="King R."/>
        </authorList>
    </citation>
    <scope>NUCLEOTIDE SEQUENCE</scope>
</reference>
<sequence>MDPINSDVIVISDDDDAVKREFKDEDNLGDEDNHLMPKKKKKYNHYIKTEIDVFKDYEWTSIIEVSLDNRRLPENSIITQKSKIIKNFHCHYCVKCFPEEDLLKEHLKTHKKLQNTNKNTICKLCGKLICSSFKLNSQAFRKTCNCEAISLG</sequence>
<protein>
    <recommendedName>
        <fullName evidence="2">C2H2-type domain-containing protein</fullName>
    </recommendedName>
</protein>
<accession>A0A9P0J766</accession>
<evidence type="ECO:0000313" key="3">
    <source>
        <dbReference type="EMBL" id="CAH1731686.1"/>
    </source>
</evidence>
<dbReference type="PROSITE" id="PS50157">
    <property type="entry name" value="ZINC_FINGER_C2H2_2"/>
    <property type="match status" value="1"/>
</dbReference>